<reference evidence="1 2" key="1">
    <citation type="journal article" date="2021" name="Commun. Biol.">
        <title>The genome of Shorea leprosula (Dipterocarpaceae) highlights the ecological relevance of drought in aseasonal tropical rainforests.</title>
        <authorList>
            <person name="Ng K.K.S."/>
            <person name="Kobayashi M.J."/>
            <person name="Fawcett J.A."/>
            <person name="Hatakeyama M."/>
            <person name="Paape T."/>
            <person name="Ng C.H."/>
            <person name="Ang C.C."/>
            <person name="Tnah L.H."/>
            <person name="Lee C.T."/>
            <person name="Nishiyama T."/>
            <person name="Sese J."/>
            <person name="O'Brien M.J."/>
            <person name="Copetti D."/>
            <person name="Mohd Noor M.I."/>
            <person name="Ong R.C."/>
            <person name="Putra M."/>
            <person name="Sireger I.Z."/>
            <person name="Indrioko S."/>
            <person name="Kosugi Y."/>
            <person name="Izuno A."/>
            <person name="Isagi Y."/>
            <person name="Lee S.L."/>
            <person name="Shimizu K.K."/>
        </authorList>
    </citation>
    <scope>NUCLEOTIDE SEQUENCE [LARGE SCALE GENOMIC DNA]</scope>
    <source>
        <strain evidence="1">214</strain>
    </source>
</reference>
<name>A0AAV5JDD9_9ROSI</name>
<dbReference type="Proteomes" id="UP001054252">
    <property type="component" value="Unassembled WGS sequence"/>
</dbReference>
<comment type="caution">
    <text evidence="1">The sequence shown here is derived from an EMBL/GenBank/DDBJ whole genome shotgun (WGS) entry which is preliminary data.</text>
</comment>
<dbReference type="AlphaFoldDB" id="A0AAV5JDD9"/>
<evidence type="ECO:0008006" key="3">
    <source>
        <dbReference type="Google" id="ProtNLM"/>
    </source>
</evidence>
<keyword evidence="2" id="KW-1185">Reference proteome</keyword>
<organism evidence="1 2">
    <name type="scientific">Rubroshorea leprosula</name>
    <dbReference type="NCBI Taxonomy" id="152421"/>
    <lineage>
        <taxon>Eukaryota</taxon>
        <taxon>Viridiplantae</taxon>
        <taxon>Streptophyta</taxon>
        <taxon>Embryophyta</taxon>
        <taxon>Tracheophyta</taxon>
        <taxon>Spermatophyta</taxon>
        <taxon>Magnoliopsida</taxon>
        <taxon>eudicotyledons</taxon>
        <taxon>Gunneridae</taxon>
        <taxon>Pentapetalae</taxon>
        <taxon>rosids</taxon>
        <taxon>malvids</taxon>
        <taxon>Malvales</taxon>
        <taxon>Dipterocarpaceae</taxon>
        <taxon>Rubroshorea</taxon>
    </lineage>
</organism>
<proteinExistence type="predicted"/>
<protein>
    <recommendedName>
        <fullName evidence="3">Photosystem II protein I</fullName>
    </recommendedName>
</protein>
<evidence type="ECO:0000313" key="2">
    <source>
        <dbReference type="Proteomes" id="UP001054252"/>
    </source>
</evidence>
<evidence type="ECO:0000313" key="1">
    <source>
        <dbReference type="EMBL" id="GKV10513.1"/>
    </source>
</evidence>
<accession>A0AAV5JDD9</accession>
<dbReference type="EMBL" id="BPVZ01000032">
    <property type="protein sequence ID" value="GKV10513.1"/>
    <property type="molecule type" value="Genomic_DNA"/>
</dbReference>
<sequence length="40" mass="5018">MIEKANFCILDFFFRLKTLIFKIWNSDSYVWIWYMGRSSF</sequence>
<gene>
    <name evidence="1" type="ORF">SLEP1_g21863</name>
</gene>